<name>A0A1M6RN93_9BACT</name>
<keyword evidence="2" id="KW-0808">Transferase</keyword>
<dbReference type="InterPro" id="IPR036873">
    <property type="entry name" value="Rhodanese-like_dom_sf"/>
</dbReference>
<dbReference type="Proteomes" id="UP000185812">
    <property type="component" value="Unassembled WGS sequence"/>
</dbReference>
<evidence type="ECO:0000313" key="3">
    <source>
        <dbReference type="Proteomes" id="UP000185812"/>
    </source>
</evidence>
<dbReference type="GO" id="GO:0016740">
    <property type="term" value="F:transferase activity"/>
    <property type="evidence" value="ECO:0007669"/>
    <property type="project" value="UniProtKB-KW"/>
</dbReference>
<dbReference type="PROSITE" id="PS50206">
    <property type="entry name" value="RHODANESE_3"/>
    <property type="match status" value="1"/>
</dbReference>
<reference evidence="3" key="1">
    <citation type="submission" date="2016-11" db="EMBL/GenBank/DDBJ databases">
        <authorList>
            <person name="Varghese N."/>
            <person name="Submissions S."/>
        </authorList>
    </citation>
    <scope>NUCLEOTIDE SEQUENCE [LARGE SCALE GENOMIC DNA]</scope>
    <source>
        <strain evidence="3">DSM 22212</strain>
    </source>
</reference>
<dbReference type="InterPro" id="IPR001763">
    <property type="entry name" value="Rhodanese-like_dom"/>
</dbReference>
<dbReference type="Pfam" id="PF00581">
    <property type="entry name" value="Rhodanese"/>
    <property type="match status" value="1"/>
</dbReference>
<dbReference type="AlphaFoldDB" id="A0A1M6RN93"/>
<dbReference type="SUPFAM" id="SSF52821">
    <property type="entry name" value="Rhodanese/Cell cycle control phosphatase"/>
    <property type="match status" value="1"/>
</dbReference>
<dbReference type="PANTHER" id="PTHR43031:SF1">
    <property type="entry name" value="PYRIDINE NUCLEOTIDE-DISULPHIDE OXIDOREDUCTASE"/>
    <property type="match status" value="1"/>
</dbReference>
<gene>
    <name evidence="2" type="ORF">SAMN04488087_0911</name>
</gene>
<evidence type="ECO:0000313" key="2">
    <source>
        <dbReference type="EMBL" id="SHK33925.1"/>
    </source>
</evidence>
<dbReference type="STRING" id="633813.SAMN04488087_0911"/>
<dbReference type="EMBL" id="FRAU01000002">
    <property type="protein sequence ID" value="SHK33925.1"/>
    <property type="molecule type" value="Genomic_DNA"/>
</dbReference>
<evidence type="ECO:0000259" key="1">
    <source>
        <dbReference type="PROSITE" id="PS50206"/>
    </source>
</evidence>
<dbReference type="OrthoDB" id="9808735at2"/>
<dbReference type="CDD" id="cd00158">
    <property type="entry name" value="RHOD"/>
    <property type="match status" value="1"/>
</dbReference>
<proteinExistence type="predicted"/>
<protein>
    <submittedName>
        <fullName evidence="2">Rhodanese-related sulfurtransferase</fullName>
    </submittedName>
</protein>
<feature type="domain" description="Rhodanese" evidence="1">
    <location>
        <begin position="30"/>
        <end position="118"/>
    </location>
</feature>
<accession>A0A1M6RN93</accession>
<dbReference type="PANTHER" id="PTHR43031">
    <property type="entry name" value="FAD-DEPENDENT OXIDOREDUCTASE"/>
    <property type="match status" value="1"/>
</dbReference>
<dbReference type="RefSeq" id="WP_072714770.1">
    <property type="nucleotide sequence ID" value="NZ_FRAU01000002.1"/>
</dbReference>
<sequence length="118" mass="13831">MWTRLFERLRPTPGHTRPDQLRPEVFLHRRRPEDVVIDVRTPEEFAQGHLKGARNLDVSAPDFPEKIARLRPDRTYYLYCRSGNRSEYATRLLRERGLEAYNIGSLKALVQAGAEIER</sequence>
<keyword evidence="3" id="KW-1185">Reference proteome</keyword>
<organism evidence="2 3">
    <name type="scientific">Rhodothermus profundi</name>
    <dbReference type="NCBI Taxonomy" id="633813"/>
    <lineage>
        <taxon>Bacteria</taxon>
        <taxon>Pseudomonadati</taxon>
        <taxon>Rhodothermota</taxon>
        <taxon>Rhodothermia</taxon>
        <taxon>Rhodothermales</taxon>
        <taxon>Rhodothermaceae</taxon>
        <taxon>Rhodothermus</taxon>
    </lineage>
</organism>
<dbReference type="InterPro" id="IPR050229">
    <property type="entry name" value="GlpE_sulfurtransferase"/>
</dbReference>
<dbReference type="Gene3D" id="3.40.250.10">
    <property type="entry name" value="Rhodanese-like domain"/>
    <property type="match status" value="1"/>
</dbReference>
<dbReference type="SMART" id="SM00450">
    <property type="entry name" value="RHOD"/>
    <property type="match status" value="1"/>
</dbReference>